<dbReference type="Proteomes" id="UP001144471">
    <property type="component" value="Unassembled WGS sequence"/>
</dbReference>
<dbReference type="InterPro" id="IPR050090">
    <property type="entry name" value="Tyrosine_recombinase_XerCD"/>
</dbReference>
<evidence type="ECO:0000256" key="2">
    <source>
        <dbReference type="ARBA" id="ARBA00023125"/>
    </source>
</evidence>
<dbReference type="InterPro" id="IPR011010">
    <property type="entry name" value="DNA_brk_join_enz"/>
</dbReference>
<dbReference type="GO" id="GO:0003677">
    <property type="term" value="F:DNA binding"/>
    <property type="evidence" value="ECO:0007669"/>
    <property type="project" value="UniProtKB-UniRule"/>
</dbReference>
<comment type="caution">
    <text evidence="7">The sequence shown here is derived from an EMBL/GenBank/DDBJ whole genome shotgun (WGS) entry which is preliminary data.</text>
</comment>
<dbReference type="SUPFAM" id="SSF56349">
    <property type="entry name" value="DNA breaking-rejoining enzymes"/>
    <property type="match status" value="1"/>
</dbReference>
<keyword evidence="8" id="KW-1185">Reference proteome</keyword>
<dbReference type="InterPro" id="IPR044068">
    <property type="entry name" value="CB"/>
</dbReference>
<evidence type="ECO:0000259" key="5">
    <source>
        <dbReference type="PROSITE" id="PS51898"/>
    </source>
</evidence>
<dbReference type="PANTHER" id="PTHR30349:SF41">
    <property type="entry name" value="INTEGRASE_RECOMBINASE PROTEIN MJ0367-RELATED"/>
    <property type="match status" value="1"/>
</dbReference>
<dbReference type="EMBL" id="BSDY01000023">
    <property type="protein sequence ID" value="GLI57759.1"/>
    <property type="molecule type" value="Genomic_DNA"/>
</dbReference>
<name>A0A9W6GME3_9FUSO</name>
<dbReference type="CDD" id="cd00397">
    <property type="entry name" value="DNA_BRE_C"/>
    <property type="match status" value="1"/>
</dbReference>
<dbReference type="Pfam" id="PF00589">
    <property type="entry name" value="Phage_integrase"/>
    <property type="match status" value="1"/>
</dbReference>
<keyword evidence="2 4" id="KW-0238">DNA-binding</keyword>
<dbReference type="Gene3D" id="1.10.443.10">
    <property type="entry name" value="Intergrase catalytic core"/>
    <property type="match status" value="1"/>
</dbReference>
<gene>
    <name evidence="7" type="ORF">PM10SUCC1_32730</name>
</gene>
<dbReference type="Gene3D" id="1.10.150.130">
    <property type="match status" value="1"/>
</dbReference>
<evidence type="ECO:0000256" key="3">
    <source>
        <dbReference type="ARBA" id="ARBA00023172"/>
    </source>
</evidence>
<dbReference type="GO" id="GO:0006310">
    <property type="term" value="P:DNA recombination"/>
    <property type="evidence" value="ECO:0007669"/>
    <property type="project" value="UniProtKB-KW"/>
</dbReference>
<feature type="domain" description="Tyr recombinase" evidence="5">
    <location>
        <begin position="129"/>
        <end position="322"/>
    </location>
</feature>
<dbReference type="AlphaFoldDB" id="A0A9W6GME3"/>
<dbReference type="PROSITE" id="PS51898">
    <property type="entry name" value="TYR_RECOMBINASE"/>
    <property type="match status" value="1"/>
</dbReference>
<keyword evidence="3" id="KW-0233">DNA recombination</keyword>
<reference evidence="7" key="1">
    <citation type="submission" date="2022-12" db="EMBL/GenBank/DDBJ databases">
        <title>Reference genome sequencing for broad-spectrum identification of bacterial and archaeal isolates by mass spectrometry.</title>
        <authorList>
            <person name="Sekiguchi Y."/>
            <person name="Tourlousse D.M."/>
        </authorList>
    </citation>
    <scope>NUCLEOTIDE SEQUENCE</scope>
    <source>
        <strain evidence="7">10succ1</strain>
    </source>
</reference>
<evidence type="ECO:0008006" key="9">
    <source>
        <dbReference type="Google" id="ProtNLM"/>
    </source>
</evidence>
<proteinExistence type="inferred from homology"/>
<evidence type="ECO:0000256" key="4">
    <source>
        <dbReference type="PROSITE-ProRule" id="PRU01248"/>
    </source>
</evidence>
<dbReference type="InterPro" id="IPR010998">
    <property type="entry name" value="Integrase_recombinase_N"/>
</dbReference>
<evidence type="ECO:0000313" key="7">
    <source>
        <dbReference type="EMBL" id="GLI57759.1"/>
    </source>
</evidence>
<comment type="similarity">
    <text evidence="1">Belongs to the 'phage' integrase family.</text>
</comment>
<protein>
    <recommendedName>
        <fullName evidence="9">Site-specific recombinase XerD</fullName>
    </recommendedName>
</protein>
<dbReference type="RefSeq" id="WP_281837434.1">
    <property type="nucleotide sequence ID" value="NZ_BSDY01000023.1"/>
</dbReference>
<evidence type="ECO:0000313" key="8">
    <source>
        <dbReference type="Proteomes" id="UP001144471"/>
    </source>
</evidence>
<evidence type="ECO:0000259" key="6">
    <source>
        <dbReference type="PROSITE" id="PS51900"/>
    </source>
</evidence>
<dbReference type="GO" id="GO:0015074">
    <property type="term" value="P:DNA integration"/>
    <property type="evidence" value="ECO:0007669"/>
    <property type="project" value="InterPro"/>
</dbReference>
<dbReference type="PANTHER" id="PTHR30349">
    <property type="entry name" value="PHAGE INTEGRASE-RELATED"/>
    <property type="match status" value="1"/>
</dbReference>
<organism evidence="7 8">
    <name type="scientific">Propionigenium maris DSM 9537</name>
    <dbReference type="NCBI Taxonomy" id="1123000"/>
    <lineage>
        <taxon>Bacteria</taxon>
        <taxon>Fusobacteriati</taxon>
        <taxon>Fusobacteriota</taxon>
        <taxon>Fusobacteriia</taxon>
        <taxon>Fusobacteriales</taxon>
        <taxon>Fusobacteriaceae</taxon>
        <taxon>Propionigenium</taxon>
    </lineage>
</organism>
<dbReference type="InterPro" id="IPR002104">
    <property type="entry name" value="Integrase_catalytic"/>
</dbReference>
<sequence>MVKIKYTKEKFKKINKETKAVIDDYISECRGKALTQRTILEYRNLLRHVAMLILENYENKSILEMSRRDWRSMSIMFQDELALSNSRINSILSAVTSCLDYIEDEEEEWKHYNKNPMRRLKRMPKKLVREKKWLNRSEVRTILTKLLEKGQLQCAVMVGLAYDSGARISELDQVTKNNILSGNVTNKIIRKGQKKETTLMFHNDTKELIRMWLEQRGEDDVEKLFIYPMIVNKSNKDLKRAITIKSLSSRIKSAGKLIEKDISPHVLRRSRAEGLKKGEDERLNFRKFSQKEIQIILGHSDLATTEQYLKDDSVEIMEKIIEMVAA</sequence>
<evidence type="ECO:0000256" key="1">
    <source>
        <dbReference type="ARBA" id="ARBA00008857"/>
    </source>
</evidence>
<feature type="domain" description="Core-binding (CB)" evidence="6">
    <location>
        <begin position="16"/>
        <end position="103"/>
    </location>
</feature>
<dbReference type="InterPro" id="IPR013762">
    <property type="entry name" value="Integrase-like_cat_sf"/>
</dbReference>
<accession>A0A9W6GME3</accession>
<dbReference type="PROSITE" id="PS51900">
    <property type="entry name" value="CB"/>
    <property type="match status" value="1"/>
</dbReference>